<keyword evidence="3" id="KW-1185">Reference proteome</keyword>
<evidence type="ECO:0000256" key="1">
    <source>
        <dbReference type="SAM" id="Phobius"/>
    </source>
</evidence>
<evidence type="ECO:0000313" key="2">
    <source>
        <dbReference type="EMBL" id="EOA84372.1"/>
    </source>
</evidence>
<dbReference type="EMBL" id="KB908814">
    <property type="protein sequence ID" value="EOA84372.1"/>
    <property type="molecule type" value="Genomic_DNA"/>
</dbReference>
<name>R0K7T9_EXST2</name>
<dbReference type="OrthoDB" id="10252009at2759"/>
<dbReference type="PANTHER" id="PTHR34391:SF1">
    <property type="entry name" value="UPF0658 GOLGI APPARATUS MEMBRANE PROTEIN C1952.10C-RELATED"/>
    <property type="match status" value="1"/>
</dbReference>
<keyword evidence="1" id="KW-0812">Transmembrane</keyword>
<dbReference type="GO" id="GO:0005794">
    <property type="term" value="C:Golgi apparatus"/>
    <property type="evidence" value="ECO:0007669"/>
    <property type="project" value="TreeGrafter"/>
</dbReference>
<dbReference type="STRING" id="671987.R0K7T9"/>
<dbReference type="Proteomes" id="UP000016935">
    <property type="component" value="Unassembled WGS sequence"/>
</dbReference>
<protein>
    <submittedName>
        <fullName evidence="2">Uncharacterized protein</fullName>
    </submittedName>
</protein>
<keyword evidence="1" id="KW-0472">Membrane</keyword>
<dbReference type="GeneID" id="19402476"/>
<dbReference type="eggNOG" id="ENOG502SMBJ">
    <property type="taxonomic scope" value="Eukaryota"/>
</dbReference>
<feature type="transmembrane region" description="Helical" evidence="1">
    <location>
        <begin position="12"/>
        <end position="37"/>
    </location>
</feature>
<keyword evidence="1" id="KW-1133">Transmembrane helix</keyword>
<evidence type="ECO:0000313" key="3">
    <source>
        <dbReference type="Proteomes" id="UP000016935"/>
    </source>
</evidence>
<feature type="transmembrane region" description="Helical" evidence="1">
    <location>
        <begin position="81"/>
        <end position="102"/>
    </location>
</feature>
<feature type="transmembrane region" description="Helical" evidence="1">
    <location>
        <begin position="136"/>
        <end position="159"/>
    </location>
</feature>
<feature type="transmembrane region" description="Helical" evidence="1">
    <location>
        <begin position="49"/>
        <end position="69"/>
    </location>
</feature>
<organism evidence="2 3">
    <name type="scientific">Exserohilum turcicum (strain 28A)</name>
    <name type="common">Northern leaf blight fungus</name>
    <name type="synonym">Setosphaeria turcica</name>
    <dbReference type="NCBI Taxonomy" id="671987"/>
    <lineage>
        <taxon>Eukaryota</taxon>
        <taxon>Fungi</taxon>
        <taxon>Dikarya</taxon>
        <taxon>Ascomycota</taxon>
        <taxon>Pezizomycotina</taxon>
        <taxon>Dothideomycetes</taxon>
        <taxon>Pleosporomycetidae</taxon>
        <taxon>Pleosporales</taxon>
        <taxon>Pleosporineae</taxon>
        <taxon>Pleosporaceae</taxon>
        <taxon>Exserohilum</taxon>
    </lineage>
</organism>
<reference evidence="2 3" key="1">
    <citation type="journal article" date="2012" name="PLoS Pathog.">
        <title>Diverse lifestyles and strategies of plant pathogenesis encoded in the genomes of eighteen Dothideomycetes fungi.</title>
        <authorList>
            <person name="Ohm R.A."/>
            <person name="Feau N."/>
            <person name="Henrissat B."/>
            <person name="Schoch C.L."/>
            <person name="Horwitz B.A."/>
            <person name="Barry K.W."/>
            <person name="Condon B.J."/>
            <person name="Copeland A.C."/>
            <person name="Dhillon B."/>
            <person name="Glaser F."/>
            <person name="Hesse C.N."/>
            <person name="Kosti I."/>
            <person name="LaButti K."/>
            <person name="Lindquist E.A."/>
            <person name="Lucas S."/>
            <person name="Salamov A.A."/>
            <person name="Bradshaw R.E."/>
            <person name="Ciuffetti L."/>
            <person name="Hamelin R.C."/>
            <person name="Kema G.H.J."/>
            <person name="Lawrence C."/>
            <person name="Scott J.A."/>
            <person name="Spatafora J.W."/>
            <person name="Turgeon B.G."/>
            <person name="de Wit P.J.G.M."/>
            <person name="Zhong S."/>
            <person name="Goodwin S.B."/>
            <person name="Grigoriev I.V."/>
        </authorList>
    </citation>
    <scope>NUCLEOTIDE SEQUENCE [LARGE SCALE GENOMIC DNA]</scope>
    <source>
        <strain evidence="3">28A</strain>
    </source>
</reference>
<feature type="transmembrane region" description="Helical" evidence="1">
    <location>
        <begin position="216"/>
        <end position="236"/>
    </location>
</feature>
<proteinExistence type="predicted"/>
<dbReference type="InterPro" id="IPR040410">
    <property type="entry name" value="UPF0658_Golgi"/>
</dbReference>
<feature type="transmembrane region" description="Helical" evidence="1">
    <location>
        <begin position="243"/>
        <end position="261"/>
    </location>
</feature>
<dbReference type="RefSeq" id="XP_008028058.1">
    <property type="nucleotide sequence ID" value="XM_008029867.1"/>
</dbReference>
<dbReference type="HOGENOM" id="CLU_029564_1_0_1"/>
<feature type="transmembrane region" description="Helical" evidence="1">
    <location>
        <begin position="281"/>
        <end position="306"/>
    </location>
</feature>
<gene>
    <name evidence="2" type="ORF">SETTUDRAFT_21723</name>
</gene>
<reference evidence="2 3" key="2">
    <citation type="journal article" date="2013" name="PLoS Genet.">
        <title>Comparative genome structure, secondary metabolite, and effector coding capacity across Cochliobolus pathogens.</title>
        <authorList>
            <person name="Condon B.J."/>
            <person name="Leng Y."/>
            <person name="Wu D."/>
            <person name="Bushley K.E."/>
            <person name="Ohm R.A."/>
            <person name="Otillar R."/>
            <person name="Martin J."/>
            <person name="Schackwitz W."/>
            <person name="Grimwood J."/>
            <person name="MohdZainudin N."/>
            <person name="Xue C."/>
            <person name="Wang R."/>
            <person name="Manning V.A."/>
            <person name="Dhillon B."/>
            <person name="Tu Z.J."/>
            <person name="Steffenson B.J."/>
            <person name="Salamov A."/>
            <person name="Sun H."/>
            <person name="Lowry S."/>
            <person name="LaButti K."/>
            <person name="Han J."/>
            <person name="Copeland A."/>
            <person name="Lindquist E."/>
            <person name="Barry K."/>
            <person name="Schmutz J."/>
            <person name="Baker S.E."/>
            <person name="Ciuffetti L.M."/>
            <person name="Grigoriev I.V."/>
            <person name="Zhong S."/>
            <person name="Turgeon B.G."/>
        </authorList>
    </citation>
    <scope>NUCLEOTIDE SEQUENCE [LARGE SCALE GENOMIC DNA]</scope>
    <source>
        <strain evidence="3">28A</strain>
    </source>
</reference>
<dbReference type="AlphaFoldDB" id="R0K7T9"/>
<accession>R0K7T9</accession>
<sequence>MVSWWPATRLEWAFFSATAVQACVNITIQMVVLVYYLDWVNSVIYQVPLAYIISLTLSINSLGCLYQLILTLDAYRIKNHIQIFVLCAANICLSASTILQYGEVKSAQADALRNYDMHNTPFAKNDWGFWQHVSPALITCIAVSCLCSAITCILAIQLHREFSWSLYQHISPDLDIQNKYMVYQIYLVTLKYTPYFIFSFIIIYGIIDVHYREPEFSLTMAIIPATLIHLGLAVYFVRHEKRFAMFLILFLHVASMAYIISRLIVLNGRSQLANTLMKNEMMFYLVVALAFDSASFVIGSICFANFRKGLRPFLLGQIQRQSRAEQMEDDYYIQRLNYNIVPLSDRDGPRLDLD</sequence>
<feature type="transmembrane region" description="Helical" evidence="1">
    <location>
        <begin position="180"/>
        <end position="204"/>
    </location>
</feature>
<dbReference type="PANTHER" id="PTHR34391">
    <property type="entry name" value="UPF0658 GOLGI APPARATUS MEMBRANE PROTEIN C1952.10C-RELATED"/>
    <property type="match status" value="1"/>
</dbReference>